<evidence type="ECO:0000313" key="2">
    <source>
        <dbReference type="Proteomes" id="UP000815677"/>
    </source>
</evidence>
<proteinExistence type="predicted"/>
<dbReference type="Proteomes" id="UP000815677">
    <property type="component" value="Unassembled WGS sequence"/>
</dbReference>
<name>A0ABQ0M2C0_MYCCL</name>
<keyword evidence="2" id="KW-1185">Reference proteome</keyword>
<sequence>MHVTVEHALDFVKMLEPGRNIKEFPICTAPGHSVAELYAAIAGNFSPIALQKLRVGLSDVNVSGDMEPPPPRDLLMHIVDGAALVPLLEFSSLTKPVLEPTAGFDLDDAMAHRIAAAFPNLEKLSLISASSLLRLHFQSPRLTLASLPVLVGGCPKLTSLAVELDAQSVSPLHRNEFGGDVSHSAPYRIDLDVGYSPIRHTGAVAEFLLAVLGEISPLHASGEWEG</sequence>
<reference evidence="1" key="1">
    <citation type="submission" date="2014-09" db="EMBL/GenBank/DDBJ databases">
        <title>Genome sequence of the luminous mushroom Mycena chlorophos for searching fungal bioluminescence genes.</title>
        <authorList>
            <person name="Tanaka Y."/>
            <person name="Kasuga D."/>
            <person name="Oba Y."/>
            <person name="Hase S."/>
            <person name="Sato K."/>
            <person name="Oba Y."/>
            <person name="Sakakibara Y."/>
        </authorList>
    </citation>
    <scope>NUCLEOTIDE SEQUENCE</scope>
</reference>
<dbReference type="EMBL" id="DF849406">
    <property type="protein sequence ID" value="GAT57174.1"/>
    <property type="molecule type" value="Genomic_DNA"/>
</dbReference>
<organism evidence="1 2">
    <name type="scientific">Mycena chlorophos</name>
    <name type="common">Agaric fungus</name>
    <name type="synonym">Agaricus chlorophos</name>
    <dbReference type="NCBI Taxonomy" id="658473"/>
    <lineage>
        <taxon>Eukaryota</taxon>
        <taxon>Fungi</taxon>
        <taxon>Dikarya</taxon>
        <taxon>Basidiomycota</taxon>
        <taxon>Agaricomycotina</taxon>
        <taxon>Agaricomycetes</taxon>
        <taxon>Agaricomycetidae</taxon>
        <taxon>Agaricales</taxon>
        <taxon>Marasmiineae</taxon>
        <taxon>Mycenaceae</taxon>
        <taxon>Mycena</taxon>
    </lineage>
</organism>
<evidence type="ECO:0008006" key="3">
    <source>
        <dbReference type="Google" id="ProtNLM"/>
    </source>
</evidence>
<accession>A0ABQ0M2C0</accession>
<evidence type="ECO:0000313" key="1">
    <source>
        <dbReference type="EMBL" id="GAT57174.1"/>
    </source>
</evidence>
<gene>
    <name evidence="1" type="ORF">MCHLO_13742</name>
</gene>
<protein>
    <recommendedName>
        <fullName evidence="3">F-box domain-containing protein</fullName>
    </recommendedName>
</protein>